<dbReference type="InterPro" id="IPR002495">
    <property type="entry name" value="Glyco_trans_8"/>
</dbReference>
<dbReference type="EMBL" id="CAFZ01000018">
    <property type="protein sequence ID" value="CCA67685.1"/>
    <property type="molecule type" value="Genomic_DNA"/>
</dbReference>
<keyword evidence="3" id="KW-0963">Cytoplasm</keyword>
<feature type="compositionally biased region" description="Polar residues" evidence="14">
    <location>
        <begin position="984"/>
        <end position="996"/>
    </location>
</feature>
<comment type="cofactor">
    <cofactor evidence="1">
        <name>Mn(2+)</name>
        <dbReference type="ChEBI" id="CHEBI:29035"/>
    </cofactor>
</comment>
<evidence type="ECO:0000256" key="2">
    <source>
        <dbReference type="ARBA" id="ARBA00004496"/>
    </source>
</evidence>
<evidence type="ECO:0000256" key="5">
    <source>
        <dbReference type="ARBA" id="ARBA00022723"/>
    </source>
</evidence>
<comment type="function">
    <text evidence="13">Self-glucosylating initiator of glycogen synthesis. It catalyzes the formation of a short alpha (1,4)-glucosyl chain covalently attached via a glucose 1-O-tyrosyl linkage to internal tyrosine residues and these chains act as primers for the elongation reaction catalyzed by glycogen synthase.</text>
</comment>
<dbReference type="HOGENOM" id="CLU_003372_0_0_1"/>
<gene>
    <name evidence="15" type="ORF">PIIN_01512</name>
</gene>
<feature type="region of interest" description="Disordered" evidence="14">
    <location>
        <begin position="1058"/>
        <end position="1079"/>
    </location>
</feature>
<feature type="region of interest" description="Disordered" evidence="14">
    <location>
        <begin position="313"/>
        <end position="417"/>
    </location>
</feature>
<accession>G4T8T7</accession>
<sequence>MSGPFAFVTLISSDSYLPGALVLAASLKDVHPSPAVAPEVDFKTVCLVTPETVDVASIKALRKAFDIVIGVEILEAENATGLKLLGRPDLNTVLTKLHVFRLTEFSKIIFLDADILPLKPISHLFLTPHEFSACPDIGWPDIFNSGLMVLEPGEDKFNELTELVKSKGSWDGADQGLLNEWRGGDWNRLSFTYNTTPSSAYTYAPAYERFGPAVRAIHFIGQHKPWASIPWRAPIEHPSAESMRSYGYSNLVDRWFAVYDRHYRPPQIATEEEYQMQHYPASWETAAFEATSYGLGLEDLKKMAVQGVLSTAPASGEGEYRSLPLEGRVDLMRPRKPDPLPSAYSEGVEQGTQGVTTFQAHNEPPAEDYRPPGREGLPSYLYRPPTPPPQIAPSTEPQQSPADTAQVASPAPHHAEPVPWWQQQPQYMHGEEHVPDFRPPSPPKLTWDPSREPPPSNPPPIIALSFTDHQYQNVWDLPPHQPLHSQHTTYQDPWAPAYVNERSSSPFYPQQEFHSPSYHVSPHHSHDSHGHQHYHQHHGDDSGFGQNHPTSPPGGDSAFRTSPAYHSFGHGSQATTYYQRHHVADHHEPYPHPHHRQDSRQGQHEGHDHFGSHYHHQHPPRREPRPEDFFQAPAPPSIPHNLVREGHYTAVTTDEPKPDIKKVEPIFPWEQRSRPPPRRVFPDWRPPPTAPPAYPAAPKPSQPPAQTTMETPPGAPKSVQEIPHGRSPSPPPPPHVKRKFNPPPSPPKRHGSIYINAWDTDTTIQRYASVLQGRSSHILPQPWPTHPGQEAQASKDRKGKERRKEEEEEEDDYTNWIERAEASSRDGDDEDDEGESPVLSPRSAARRRAAKAKGKIYCHQGVQTDTKVTESRGVQVDMYTKRPGLDTTPRRHSSTGTSPSTANPLLIKAKRTFTPPVGIIYGSPSVPPPEPTHESKSQEIGDESAYRPSEAFNARAAFVKEEADIGSPVTPMLRKRDSSEDSETTAADSSIISSPTKEVEEVGTPRVSIHGSEAVVGRLPSGSSVGPRRAMRVFSPTTGVEIFKRGSEEVLARFLMQQPPGWDTARQADPGPPTPSAIH</sequence>
<reference evidence="15 16" key="1">
    <citation type="journal article" date="2011" name="PLoS Pathog.">
        <title>Endophytic Life Strategies Decoded by Genome and Transcriptome Analyses of the Mutualistic Root Symbiont Piriformospora indica.</title>
        <authorList>
            <person name="Zuccaro A."/>
            <person name="Lahrmann U."/>
            <person name="Guldener U."/>
            <person name="Langen G."/>
            <person name="Pfiffi S."/>
            <person name="Biedenkopf D."/>
            <person name="Wong P."/>
            <person name="Samans B."/>
            <person name="Grimm C."/>
            <person name="Basiewicz M."/>
            <person name="Murat C."/>
            <person name="Martin F."/>
            <person name="Kogel K.H."/>
        </authorList>
    </citation>
    <scope>NUCLEOTIDE SEQUENCE [LARGE SCALE GENOMIC DNA]</scope>
    <source>
        <strain evidence="15 16">DSM 11827</strain>
    </source>
</reference>
<feature type="compositionally biased region" description="Basic residues" evidence="14">
    <location>
        <begin position="844"/>
        <end position="856"/>
    </location>
</feature>
<evidence type="ECO:0000256" key="6">
    <source>
        <dbReference type="ARBA" id="ARBA00023056"/>
    </source>
</evidence>
<comment type="subcellular location">
    <subcellularLocation>
        <location evidence="2">Cytoplasm</location>
    </subcellularLocation>
</comment>
<dbReference type="InterPro" id="IPR029044">
    <property type="entry name" value="Nucleotide-diphossugar_trans"/>
</dbReference>
<feature type="compositionally biased region" description="Basic and acidic residues" evidence="14">
    <location>
        <begin position="654"/>
        <end position="664"/>
    </location>
</feature>
<keyword evidence="6" id="KW-0320">Glycogen biosynthesis</keyword>
<feature type="compositionally biased region" description="Polar residues" evidence="14">
    <location>
        <begin position="350"/>
        <end position="360"/>
    </location>
</feature>
<evidence type="ECO:0000256" key="14">
    <source>
        <dbReference type="SAM" id="MobiDB-lite"/>
    </source>
</evidence>
<keyword evidence="16" id="KW-1185">Reference proteome</keyword>
<dbReference type="OrthoDB" id="2014201at2759"/>
<keyword evidence="8" id="KW-0464">Manganese</keyword>
<dbReference type="GO" id="GO:0005978">
    <property type="term" value="P:glycogen biosynthetic process"/>
    <property type="evidence" value="ECO:0007669"/>
    <property type="project" value="UniProtKB-KW"/>
</dbReference>
<dbReference type="Gene3D" id="3.90.550.10">
    <property type="entry name" value="Spore Coat Polysaccharide Biosynthesis Protein SpsA, Chain A"/>
    <property type="match status" value="1"/>
</dbReference>
<dbReference type="GO" id="GO:0008466">
    <property type="term" value="F:glycogenin glucosyltransferase activity"/>
    <property type="evidence" value="ECO:0007669"/>
    <property type="project" value="UniProtKB-EC"/>
</dbReference>
<dbReference type="AlphaFoldDB" id="G4T8T7"/>
<feature type="region of interest" description="Disordered" evidence="14">
    <location>
        <begin position="501"/>
        <end position="571"/>
    </location>
</feature>
<proteinExistence type="inferred from homology"/>
<comment type="catalytic activity">
    <reaction evidence="12">
        <text>L-tyrosyl-[glycogenin] + UDP-alpha-D-glucose = alpha-D-glucosyl-L-tyrosyl-[glycogenin] + UDP + H(+)</text>
        <dbReference type="Rhea" id="RHEA:23360"/>
        <dbReference type="Rhea" id="RHEA-COMP:14604"/>
        <dbReference type="Rhea" id="RHEA-COMP:14605"/>
        <dbReference type="ChEBI" id="CHEBI:15378"/>
        <dbReference type="ChEBI" id="CHEBI:46858"/>
        <dbReference type="ChEBI" id="CHEBI:58223"/>
        <dbReference type="ChEBI" id="CHEBI:58885"/>
        <dbReference type="ChEBI" id="CHEBI:140573"/>
        <dbReference type="EC" id="2.4.1.186"/>
    </reaction>
</comment>
<feature type="region of interest" description="Disordered" evidence="14">
    <location>
        <begin position="586"/>
        <end position="757"/>
    </location>
</feature>
<dbReference type="Proteomes" id="UP000007148">
    <property type="component" value="Unassembled WGS sequence"/>
</dbReference>
<dbReference type="InParanoid" id="G4T8T7"/>
<dbReference type="PANTHER" id="PTHR11183">
    <property type="entry name" value="GLYCOGENIN SUBFAMILY MEMBER"/>
    <property type="match status" value="1"/>
</dbReference>
<evidence type="ECO:0000256" key="8">
    <source>
        <dbReference type="ARBA" id="ARBA00023211"/>
    </source>
</evidence>
<dbReference type="EC" id="2.4.1.186" evidence="10"/>
<comment type="similarity">
    <text evidence="9">Belongs to the glycosyltransferase 8 family. Glycogenin subfamily.</text>
</comment>
<evidence type="ECO:0000256" key="3">
    <source>
        <dbReference type="ARBA" id="ARBA00022490"/>
    </source>
</evidence>
<dbReference type="FunFam" id="3.90.550.10:FF:000092">
    <property type="entry name" value="Glycogenin 2"/>
    <property type="match status" value="1"/>
</dbReference>
<evidence type="ECO:0000256" key="11">
    <source>
        <dbReference type="ARBA" id="ARBA00050886"/>
    </source>
</evidence>
<feature type="compositionally biased region" description="Basic and acidic residues" evidence="14">
    <location>
        <begin position="327"/>
        <end position="338"/>
    </location>
</feature>
<evidence type="ECO:0000313" key="16">
    <source>
        <dbReference type="Proteomes" id="UP000007148"/>
    </source>
</evidence>
<dbReference type="InterPro" id="IPR050587">
    <property type="entry name" value="GNT1/Glycosyltrans_8"/>
</dbReference>
<keyword evidence="5" id="KW-0479">Metal-binding</keyword>
<comment type="catalytic activity">
    <reaction evidence="11">
        <text>[1,4-alpha-D-glucosyl](n)-L-tyrosyl-[glycogenin] + UDP-alpha-D-glucose = [1,4-alpha-D-glucosyl](n+1)-L-tyrosyl-[glycogenin] + UDP + H(+)</text>
        <dbReference type="Rhea" id="RHEA:56560"/>
        <dbReference type="Rhea" id="RHEA-COMP:14606"/>
        <dbReference type="Rhea" id="RHEA-COMP:14607"/>
        <dbReference type="ChEBI" id="CHEBI:15378"/>
        <dbReference type="ChEBI" id="CHEBI:58223"/>
        <dbReference type="ChEBI" id="CHEBI:58885"/>
        <dbReference type="ChEBI" id="CHEBI:140574"/>
        <dbReference type="EC" id="2.4.1.186"/>
    </reaction>
</comment>
<dbReference type="Pfam" id="PF01501">
    <property type="entry name" value="Glyco_transf_8"/>
    <property type="match status" value="1"/>
</dbReference>
<feature type="region of interest" description="Disordered" evidence="14">
    <location>
        <begin position="968"/>
        <end position="1007"/>
    </location>
</feature>
<dbReference type="STRING" id="1109443.G4T8T7"/>
<feature type="compositionally biased region" description="Basic and acidic residues" evidence="14">
    <location>
        <begin position="586"/>
        <end position="611"/>
    </location>
</feature>
<dbReference type="eggNOG" id="KOG1950">
    <property type="taxonomic scope" value="Eukaryota"/>
</dbReference>
<feature type="region of interest" description="Disordered" evidence="14">
    <location>
        <begin position="773"/>
        <end position="944"/>
    </location>
</feature>
<feature type="compositionally biased region" description="Basic and acidic residues" evidence="14">
    <location>
        <begin position="793"/>
        <end position="805"/>
    </location>
</feature>
<dbReference type="CDD" id="cd02537">
    <property type="entry name" value="GT8_Glycogenin"/>
    <property type="match status" value="1"/>
</dbReference>
<dbReference type="GO" id="GO:0046872">
    <property type="term" value="F:metal ion binding"/>
    <property type="evidence" value="ECO:0007669"/>
    <property type="project" value="UniProtKB-KW"/>
</dbReference>
<name>G4T8T7_SERID</name>
<keyword evidence="4" id="KW-0808">Transferase</keyword>
<feature type="compositionally biased region" description="Polar residues" evidence="14">
    <location>
        <begin position="894"/>
        <end position="903"/>
    </location>
</feature>
<evidence type="ECO:0000256" key="4">
    <source>
        <dbReference type="ARBA" id="ARBA00022679"/>
    </source>
</evidence>
<evidence type="ECO:0000256" key="9">
    <source>
        <dbReference type="ARBA" id="ARBA00038162"/>
    </source>
</evidence>
<dbReference type="OMA" id="HAVFPWE"/>
<protein>
    <recommendedName>
        <fullName evidence="10">glycogenin glucosyltransferase</fullName>
        <ecNumber evidence="10">2.4.1.186</ecNumber>
    </recommendedName>
</protein>
<feature type="compositionally biased region" description="Pro residues" evidence="14">
    <location>
        <begin position="684"/>
        <end position="703"/>
    </location>
</feature>
<feature type="compositionally biased region" description="Pro residues" evidence="14">
    <location>
        <begin position="452"/>
        <end position="461"/>
    </location>
</feature>
<evidence type="ECO:0000256" key="7">
    <source>
        <dbReference type="ARBA" id="ARBA00023180"/>
    </source>
</evidence>
<evidence type="ECO:0000256" key="12">
    <source>
        <dbReference type="ARBA" id="ARBA00052293"/>
    </source>
</evidence>
<comment type="caution">
    <text evidence="15">The sequence shown here is derived from an EMBL/GenBank/DDBJ whole genome shotgun (WGS) entry which is preliminary data.</text>
</comment>
<evidence type="ECO:0000313" key="15">
    <source>
        <dbReference type="EMBL" id="CCA67685.1"/>
    </source>
</evidence>
<feature type="compositionally biased region" description="Pro residues" evidence="14">
    <location>
        <begin position="1070"/>
        <end position="1079"/>
    </location>
</feature>
<organism evidence="15 16">
    <name type="scientific">Serendipita indica (strain DSM 11827)</name>
    <name type="common">Root endophyte fungus</name>
    <name type="synonym">Piriformospora indica</name>
    <dbReference type="NCBI Taxonomy" id="1109443"/>
    <lineage>
        <taxon>Eukaryota</taxon>
        <taxon>Fungi</taxon>
        <taxon>Dikarya</taxon>
        <taxon>Basidiomycota</taxon>
        <taxon>Agaricomycotina</taxon>
        <taxon>Agaricomycetes</taxon>
        <taxon>Sebacinales</taxon>
        <taxon>Serendipitaceae</taxon>
        <taxon>Serendipita</taxon>
    </lineage>
</organism>
<dbReference type="GO" id="GO:0005737">
    <property type="term" value="C:cytoplasm"/>
    <property type="evidence" value="ECO:0007669"/>
    <property type="project" value="UniProtKB-SubCell"/>
</dbReference>
<evidence type="ECO:0000256" key="13">
    <source>
        <dbReference type="ARBA" id="ARBA00057883"/>
    </source>
</evidence>
<evidence type="ECO:0000256" key="10">
    <source>
        <dbReference type="ARBA" id="ARBA00038934"/>
    </source>
</evidence>
<keyword evidence="7" id="KW-0325">Glycoprotein</keyword>
<dbReference type="SUPFAM" id="SSF53448">
    <property type="entry name" value="Nucleotide-diphospho-sugar transferases"/>
    <property type="match status" value="1"/>
</dbReference>
<evidence type="ECO:0000256" key="1">
    <source>
        <dbReference type="ARBA" id="ARBA00001936"/>
    </source>
</evidence>
<feature type="region of interest" description="Disordered" evidence="14">
    <location>
        <begin position="431"/>
        <end position="463"/>
    </location>
</feature>